<gene>
    <name evidence="7" type="ORF">RAK27_13770</name>
</gene>
<evidence type="ECO:0000313" key="8">
    <source>
        <dbReference type="Proteomes" id="UP001290462"/>
    </source>
</evidence>
<keyword evidence="5" id="KW-0812">Transmembrane</keyword>
<dbReference type="InterPro" id="IPR019931">
    <property type="entry name" value="LPXTG_anchor"/>
</dbReference>
<proteinExistence type="predicted"/>
<dbReference type="Pfam" id="PF00746">
    <property type="entry name" value="Gram_pos_anchor"/>
    <property type="match status" value="1"/>
</dbReference>
<evidence type="ECO:0000256" key="3">
    <source>
        <dbReference type="ARBA" id="ARBA00022729"/>
    </source>
</evidence>
<keyword evidence="4" id="KW-0572">Peptidoglycan-anchor</keyword>
<dbReference type="EMBL" id="JAVBVO010000003">
    <property type="protein sequence ID" value="MDZ5759726.1"/>
    <property type="molecule type" value="Genomic_DNA"/>
</dbReference>
<accession>A0AAW9K920</accession>
<keyword evidence="3" id="KW-0732">Signal</keyword>
<name>A0AAW9K920_CARML</name>
<evidence type="ECO:0000256" key="5">
    <source>
        <dbReference type="SAM" id="Phobius"/>
    </source>
</evidence>
<dbReference type="Proteomes" id="UP001290462">
    <property type="component" value="Unassembled WGS sequence"/>
</dbReference>
<keyword evidence="5" id="KW-1133">Transmembrane helix</keyword>
<dbReference type="AlphaFoldDB" id="A0AAW9K920"/>
<feature type="domain" description="Gram-positive cocci surface proteins LPxTG" evidence="6">
    <location>
        <begin position="74"/>
        <end position="106"/>
    </location>
</feature>
<evidence type="ECO:0000259" key="6">
    <source>
        <dbReference type="Pfam" id="PF00746"/>
    </source>
</evidence>
<evidence type="ECO:0000313" key="7">
    <source>
        <dbReference type="EMBL" id="MDZ5759726.1"/>
    </source>
</evidence>
<keyword evidence="5" id="KW-0472">Membrane</keyword>
<evidence type="ECO:0000256" key="2">
    <source>
        <dbReference type="ARBA" id="ARBA00022525"/>
    </source>
</evidence>
<protein>
    <submittedName>
        <fullName evidence="7">LPXTG cell wall anchor domain-containing protein</fullName>
    </submittedName>
</protein>
<evidence type="ECO:0000256" key="4">
    <source>
        <dbReference type="ARBA" id="ARBA00023088"/>
    </source>
</evidence>
<dbReference type="RefSeq" id="WP_201730034.1">
    <property type="nucleotide sequence ID" value="NZ_CAJGUR010000003.1"/>
</dbReference>
<keyword evidence="1" id="KW-0134">Cell wall</keyword>
<comment type="caution">
    <text evidence="7">The sequence shown here is derived from an EMBL/GenBank/DDBJ whole genome shotgun (WGS) entry which is preliminary data.</text>
</comment>
<reference evidence="7" key="1">
    <citation type="submission" date="2023-08" db="EMBL/GenBank/DDBJ databases">
        <title>Genomic characterization of piscicolin 126 produced by Carnobacterium maltaromaticum CM22 strain isolated from salmon (Salmo salar).</title>
        <authorList>
            <person name="Gonzalez-Gragera E."/>
            <person name="Garcia-Lopez J.D."/>
            <person name="Teso-Perez C."/>
            <person name="Gimenez-Hernandez I."/>
            <person name="Peralta-Sanchez J.M."/>
            <person name="Valdivia E."/>
            <person name="Montalban-Lopez M."/>
            <person name="Martin-Platero A.M."/>
            <person name="Banos A."/>
            <person name="Martinez-Bueno M."/>
        </authorList>
    </citation>
    <scope>NUCLEOTIDE SEQUENCE</scope>
    <source>
        <strain evidence="7">CM22</strain>
    </source>
</reference>
<dbReference type="NCBIfam" id="TIGR01167">
    <property type="entry name" value="LPXTG_anchor"/>
    <property type="match status" value="1"/>
</dbReference>
<feature type="transmembrane region" description="Helical" evidence="5">
    <location>
        <begin position="87"/>
        <end position="104"/>
    </location>
</feature>
<evidence type="ECO:0000256" key="1">
    <source>
        <dbReference type="ARBA" id="ARBA00022512"/>
    </source>
</evidence>
<sequence>MKKWTYQLLLLCSLVGISIFFVGSVCAVESHVNSIGHLPVHGSIGKIEDKLTTSPELGNGLLDIRVLIPKELATTLPQTGEIIPNRFITVLGMVLVLVGVSYFVKRETGKT</sequence>
<organism evidence="7 8">
    <name type="scientific">Carnobacterium maltaromaticum</name>
    <name type="common">Carnobacterium piscicola</name>
    <dbReference type="NCBI Taxonomy" id="2751"/>
    <lineage>
        <taxon>Bacteria</taxon>
        <taxon>Bacillati</taxon>
        <taxon>Bacillota</taxon>
        <taxon>Bacilli</taxon>
        <taxon>Lactobacillales</taxon>
        <taxon>Carnobacteriaceae</taxon>
        <taxon>Carnobacterium</taxon>
    </lineage>
</organism>
<keyword evidence="2" id="KW-0964">Secreted</keyword>